<dbReference type="AlphaFoldDB" id="W9GX32"/>
<dbReference type="Gene3D" id="3.40.50.1820">
    <property type="entry name" value="alpha/beta hydrolase"/>
    <property type="match status" value="1"/>
</dbReference>
<protein>
    <submittedName>
        <fullName evidence="1">Uncharacterized protein</fullName>
    </submittedName>
</protein>
<keyword evidence="2" id="KW-1185">Reference proteome</keyword>
<dbReference type="SUPFAM" id="SSF53474">
    <property type="entry name" value="alpha/beta-Hydrolases"/>
    <property type="match status" value="1"/>
</dbReference>
<dbReference type="EMBL" id="AVFL01000055">
    <property type="protein sequence ID" value="EWY36048.1"/>
    <property type="molecule type" value="Genomic_DNA"/>
</dbReference>
<dbReference type="Gene3D" id="1.25.40.10">
    <property type="entry name" value="Tetratricopeptide repeat domain"/>
    <property type="match status" value="1"/>
</dbReference>
<reference evidence="1 2" key="1">
    <citation type="submission" date="2013-08" db="EMBL/GenBank/DDBJ databases">
        <title>The genome sequence of Skermanella stibiiresistens.</title>
        <authorList>
            <person name="Zhu W."/>
            <person name="Wang G."/>
        </authorList>
    </citation>
    <scope>NUCLEOTIDE SEQUENCE [LARGE SCALE GENOMIC DNA]</scope>
    <source>
        <strain evidence="1 2">SB22</strain>
    </source>
</reference>
<accession>W9GX32</accession>
<dbReference type="PATRIC" id="fig|1385369.3.peg.6927"/>
<dbReference type="SMART" id="SM00028">
    <property type="entry name" value="TPR"/>
    <property type="match status" value="2"/>
</dbReference>
<dbReference type="Proteomes" id="UP000019486">
    <property type="component" value="Unassembled WGS sequence"/>
</dbReference>
<evidence type="ECO:0000313" key="2">
    <source>
        <dbReference type="Proteomes" id="UP000019486"/>
    </source>
</evidence>
<name>W9GX32_9PROT</name>
<proteinExistence type="predicted"/>
<dbReference type="STRING" id="1385369.N825_31775"/>
<dbReference type="InterPro" id="IPR019734">
    <property type="entry name" value="TPR_rpt"/>
</dbReference>
<evidence type="ECO:0000313" key="1">
    <source>
        <dbReference type="EMBL" id="EWY36048.1"/>
    </source>
</evidence>
<dbReference type="InterPro" id="IPR029058">
    <property type="entry name" value="AB_hydrolase_fold"/>
</dbReference>
<dbReference type="InterPro" id="IPR011990">
    <property type="entry name" value="TPR-like_helical_dom_sf"/>
</dbReference>
<dbReference type="OrthoDB" id="6871537at2"/>
<comment type="caution">
    <text evidence="1">The sequence shown here is derived from an EMBL/GenBank/DDBJ whole genome shotgun (WGS) entry which is preliminary data.</text>
</comment>
<dbReference type="RefSeq" id="WP_037461387.1">
    <property type="nucleotide sequence ID" value="NZ_AVFL01000055.1"/>
</dbReference>
<organism evidence="1 2">
    <name type="scientific">Skermanella stibiiresistens SB22</name>
    <dbReference type="NCBI Taxonomy" id="1385369"/>
    <lineage>
        <taxon>Bacteria</taxon>
        <taxon>Pseudomonadati</taxon>
        <taxon>Pseudomonadota</taxon>
        <taxon>Alphaproteobacteria</taxon>
        <taxon>Rhodospirillales</taxon>
        <taxon>Azospirillaceae</taxon>
        <taxon>Skermanella</taxon>
    </lineage>
</organism>
<dbReference type="SUPFAM" id="SSF48452">
    <property type="entry name" value="TPR-like"/>
    <property type="match status" value="1"/>
</dbReference>
<gene>
    <name evidence="1" type="ORF">N825_31775</name>
</gene>
<sequence>MSADPSGNDPIEWYRVERHPDSDLLVIVFSHVSEKPGRFSFFGTFRDFKVNKLFLNTPRNHWYREGVPGLGDDIDAVAEGLRIIMQEIAPRTVMCVGNSMGAHAALLFGALINADHILAIGPETILNLSGSRSRSFMVGQAPCVHDDLLPLLEQPVADRRISIVIGESDAVDLECARRVAHLPGVTVRTLRSVGHEVPAMLQRFDAWRPLVARFVRDGGLPPLLPLEGHIMSTGDAADALLEGRRLRIAGKREAARARLKHCVTLYPDADVAHDEIGQIEREEGAFAKAEAAHRLALRLAPDRAAYHHHLAMALEAQGRAGEALAAYDQACSQEPGNKFLARCREEARGRLPPSAEATAASIERAAWGAGGVFQKEETPSMSAPSLV</sequence>